<dbReference type="CDD" id="cd20901">
    <property type="entry name" value="CC_AF10"/>
    <property type="match status" value="1"/>
</dbReference>
<dbReference type="CDD" id="cd15574">
    <property type="entry name" value="PHD_AF10_AF17"/>
    <property type="match status" value="1"/>
</dbReference>
<feature type="compositionally biased region" description="Low complexity" evidence="9">
    <location>
        <begin position="541"/>
        <end position="571"/>
    </location>
</feature>
<dbReference type="GO" id="GO:0008270">
    <property type="term" value="F:zinc ion binding"/>
    <property type="evidence" value="ECO:0007669"/>
    <property type="project" value="UniProtKB-KW"/>
</dbReference>
<accession>A0A8B7KMN4</accession>
<gene>
    <name evidence="14" type="primary">LOC726587</name>
</gene>
<organism evidence="12">
    <name type="scientific">Apis mellifera</name>
    <name type="common">Honeybee</name>
    <dbReference type="NCBI Taxonomy" id="7460"/>
    <lineage>
        <taxon>Eukaryota</taxon>
        <taxon>Metazoa</taxon>
        <taxon>Ecdysozoa</taxon>
        <taxon>Arthropoda</taxon>
        <taxon>Hexapoda</taxon>
        <taxon>Insecta</taxon>
        <taxon>Pterygota</taxon>
        <taxon>Neoptera</taxon>
        <taxon>Endopterygota</taxon>
        <taxon>Hymenoptera</taxon>
        <taxon>Apocrita</taxon>
        <taxon>Aculeata</taxon>
        <taxon>Apoidea</taxon>
        <taxon>Anthophila</taxon>
        <taxon>Apidae</taxon>
        <taxon>Apis</taxon>
    </lineage>
</organism>
<evidence type="ECO:0000256" key="4">
    <source>
        <dbReference type="ARBA" id="ARBA00022737"/>
    </source>
</evidence>
<feature type="domain" description="PHD-type" evidence="11">
    <location>
        <begin position="62"/>
        <end position="181"/>
    </location>
</feature>
<accession>A0A7M7ILR4</accession>
<dbReference type="GO" id="GO:0005634">
    <property type="term" value="C:nucleus"/>
    <property type="evidence" value="ECO:0007669"/>
    <property type="project" value="UniProtKB-SubCell"/>
</dbReference>
<protein>
    <submittedName>
        <fullName evidence="14">Protein AF-10 isoform X1</fullName>
    </submittedName>
</protein>
<keyword evidence="13" id="KW-1185">Reference proteome</keyword>
<dbReference type="Gene3D" id="3.30.40.10">
    <property type="entry name" value="Zinc/RING finger domain, C3HC4 (zinc finger)"/>
    <property type="match status" value="2"/>
</dbReference>
<keyword evidence="4" id="KW-0677">Repeat</keyword>
<dbReference type="InterPro" id="IPR019787">
    <property type="entry name" value="Znf_PHD-finger"/>
</dbReference>
<feature type="compositionally biased region" description="Low complexity" evidence="9">
    <location>
        <begin position="230"/>
        <end position="246"/>
    </location>
</feature>
<name>A0A7M7ILR4_APIME</name>
<feature type="region of interest" description="Disordered" evidence="9">
    <location>
        <begin position="739"/>
        <end position="778"/>
    </location>
</feature>
<dbReference type="RefSeq" id="XP_016768901.2">
    <property type="nucleotide sequence ID" value="XM_016913412.2"/>
</dbReference>
<feature type="compositionally biased region" description="Pro residues" evidence="9">
    <location>
        <begin position="1030"/>
        <end position="1042"/>
    </location>
</feature>
<evidence type="ECO:0000313" key="12">
    <source>
        <dbReference type="EnsemblMetazoa" id="XP_016768901"/>
    </source>
</evidence>
<feature type="domain" description="PHD-type" evidence="10">
    <location>
        <begin position="5"/>
        <end position="57"/>
    </location>
</feature>
<proteinExistence type="predicted"/>
<feature type="region of interest" description="Disordered" evidence="9">
    <location>
        <begin position="308"/>
        <end position="361"/>
    </location>
</feature>
<reference evidence="12" key="1">
    <citation type="submission" date="2021-01" db="UniProtKB">
        <authorList>
            <consortium name="EnsemblMetazoa"/>
        </authorList>
    </citation>
    <scope>IDENTIFICATION</scope>
    <source>
        <strain evidence="12">DH4</strain>
    </source>
</reference>
<dbReference type="AlphaFoldDB" id="A0A7M7ILR4"/>
<evidence type="ECO:0000259" key="10">
    <source>
        <dbReference type="PROSITE" id="PS50016"/>
    </source>
</evidence>
<dbReference type="PANTHER" id="PTHR13793:SF164">
    <property type="entry name" value="ALHAMBRA, ISOFORM P"/>
    <property type="match status" value="1"/>
</dbReference>
<evidence type="ECO:0000259" key="11">
    <source>
        <dbReference type="PROSITE" id="PS51805"/>
    </source>
</evidence>
<dbReference type="SUPFAM" id="SSF57903">
    <property type="entry name" value="FYVE/PHD zinc finger"/>
    <property type="match status" value="1"/>
</dbReference>
<dbReference type="InterPro" id="IPR034732">
    <property type="entry name" value="EPHD"/>
</dbReference>
<sequence>MKEMLGGCCVCSDERGWTENPLVYCDGQGCTVAVHQACYGIVTVPTGPWYCRKCESQERSARVRCELCPSRDGALKRTDQAGWAHVVCALYIPEVRFGNVTTMEPIILQLIPSERFSKSCYICEEQGRGSRANVGACMQCNKTGCRQQFHVTCAQALGLLCEEAGNYLDNVKYCGYCQHHYSKLKKGGNVKTIPPYKPIPADNGSSDSSPEKEAETPIKSSSSGKRKSSSSKSATNSKNKSNTSPSLEINGVADDKSSSGRNTPKDNTTNSSKFTTSNFVETIVTQSESVFGHDGTTSTTATMAATIKSGSNSSSGHKNSGQTKSNSSSSNKTSSHSKKRKTGARTPTVIGNENSNQSVSSEASGSVVVAVSSVMQQAVSSNNVQTTITEATSLSTTTEPEKSKKLKVESPIQSSSNTPVTTEVTTTPVIMAVTQSQSSIVTQSPTTTSNSIVVSVPLTATSLSSTVQSVVTSAPTLYQQLQQSIITTAAATEARTSVMSNSERFITEETPAKRSRSQSSDKQEKPRKPKRGSSNSQPALPQVQPQTQQQSQSTASSVVTSVSSSAVVTTSKRGARSNHQTPPPAVTVAPVPSIIQGPTLSSGHFSSIGSSSTNTMGPTVKESPPSSPGSESMSSNGPGRRKRKSASAASTTPTPSASSTPTLTNPKEEKDVKLFQNGVSAPHMLGNQLNPTSTMAQKMSDTLSQELEAHSIFTEASNSTTNLVGPQLHSRVIASIRSNQTGAPPTSFSSVFNSSNNTNTNTSTTTNASTTNTGSLGGGAIPQTLDQLLERQWEQGSQFLMEQAQHFDSEFASLLSCLHQLRAENLRLEEHVNSLLQRRDHLLAVNARLAIPLTTQPSAHPVNNIHPTVNPSHPNVPHPDVPPGAAAPVPRVTREPRVNNTYMPHSSSSNHSTTLENGLPPDPSPPAAASLSQYQHRTSLIAPQPSPTIRHSPAGNAYHQGQPSNIVSPAPASNSSVVRNSSVTPDPLRGVPRSVPQSSSNYMPSMYQPTMSSLTSNQVGNVHNLHSHGPSPPSHGPPGKPS</sequence>
<evidence type="ECO:0000256" key="7">
    <source>
        <dbReference type="ARBA" id="ARBA00023242"/>
    </source>
</evidence>
<feature type="compositionally biased region" description="Low complexity" evidence="9">
    <location>
        <begin position="746"/>
        <end position="773"/>
    </location>
</feature>
<dbReference type="Proteomes" id="UP000005203">
    <property type="component" value="Linkage group LG8"/>
</dbReference>
<feature type="region of interest" description="Disordered" evidence="9">
    <location>
        <begin position="188"/>
        <end position="274"/>
    </location>
</feature>
<dbReference type="InterPro" id="IPR050701">
    <property type="entry name" value="Histone_Mod_Regulator"/>
</dbReference>
<dbReference type="OrthoDB" id="20839at2759"/>
<dbReference type="InterPro" id="IPR049781">
    <property type="entry name" value="AF10/AF17_PHD"/>
</dbReference>
<reference evidence="14" key="2">
    <citation type="submission" date="2025-04" db="UniProtKB">
        <authorList>
            <consortium name="RefSeq"/>
        </authorList>
    </citation>
    <scope>IDENTIFICATION</scope>
    <source>
        <strain evidence="14">DH4</strain>
        <tissue evidence="14">Whole body</tissue>
    </source>
</reference>
<keyword evidence="5 8" id="KW-0863">Zinc-finger</keyword>
<dbReference type="PROSITE" id="PS01359">
    <property type="entry name" value="ZF_PHD_1"/>
    <property type="match status" value="1"/>
</dbReference>
<keyword evidence="7" id="KW-0539">Nucleus</keyword>
<evidence type="ECO:0000256" key="6">
    <source>
        <dbReference type="ARBA" id="ARBA00022833"/>
    </source>
</evidence>
<feature type="compositionally biased region" description="Low complexity" evidence="9">
    <location>
        <begin position="601"/>
        <end position="612"/>
    </location>
</feature>
<feature type="compositionally biased region" description="Low complexity" evidence="9">
    <location>
        <begin position="308"/>
        <end position="334"/>
    </location>
</feature>
<evidence type="ECO:0000256" key="9">
    <source>
        <dbReference type="SAM" id="MobiDB-lite"/>
    </source>
</evidence>
<dbReference type="Pfam" id="PF13832">
    <property type="entry name" value="zf-HC5HC2H_2"/>
    <property type="match status" value="1"/>
</dbReference>
<dbReference type="InterPro" id="IPR013083">
    <property type="entry name" value="Znf_RING/FYVE/PHD"/>
</dbReference>
<feature type="compositionally biased region" description="Low complexity" evidence="9">
    <location>
        <begin position="963"/>
        <end position="983"/>
    </location>
</feature>
<dbReference type="FunFam" id="3.30.40.10:FF:000053">
    <property type="entry name" value="protein AF-10 isoform X2"/>
    <property type="match status" value="1"/>
</dbReference>
<dbReference type="InterPro" id="IPR049773">
    <property type="entry name" value="AF10-like_CC"/>
</dbReference>
<evidence type="ECO:0000256" key="3">
    <source>
        <dbReference type="ARBA" id="ARBA00022723"/>
    </source>
</evidence>
<dbReference type="InterPro" id="IPR011011">
    <property type="entry name" value="Znf_FYVE_PHD"/>
</dbReference>
<dbReference type="InterPro" id="IPR001965">
    <property type="entry name" value="Znf_PHD"/>
</dbReference>
<dbReference type="SMART" id="SM00249">
    <property type="entry name" value="PHD"/>
    <property type="match status" value="2"/>
</dbReference>
<dbReference type="PANTHER" id="PTHR13793">
    <property type="entry name" value="PHD FINGER PROTEINS"/>
    <property type="match status" value="1"/>
</dbReference>
<dbReference type="GO" id="GO:0031491">
    <property type="term" value="F:nucleosome binding"/>
    <property type="evidence" value="ECO:0007669"/>
    <property type="project" value="TreeGrafter"/>
</dbReference>
<dbReference type="InterPro" id="IPR019786">
    <property type="entry name" value="Zinc_finger_PHD-type_CS"/>
</dbReference>
<feature type="compositionally biased region" description="Low complexity" evidence="9">
    <location>
        <begin position="646"/>
        <end position="662"/>
    </location>
</feature>
<dbReference type="PROSITE" id="PS50016">
    <property type="entry name" value="ZF_PHD_2"/>
    <property type="match status" value="1"/>
</dbReference>
<feature type="compositionally biased region" description="Low complexity" evidence="9">
    <location>
        <begin position="628"/>
        <end position="638"/>
    </location>
</feature>
<dbReference type="CDD" id="cd15672">
    <property type="entry name" value="ePHD_AF10_like"/>
    <property type="match status" value="1"/>
</dbReference>
<dbReference type="CTD" id="40850"/>
<evidence type="ECO:0000313" key="13">
    <source>
        <dbReference type="Proteomes" id="UP000005203"/>
    </source>
</evidence>
<evidence type="ECO:0000256" key="8">
    <source>
        <dbReference type="PROSITE-ProRule" id="PRU00146"/>
    </source>
</evidence>
<dbReference type="GO" id="GO:0006357">
    <property type="term" value="P:regulation of transcription by RNA polymerase II"/>
    <property type="evidence" value="ECO:0007669"/>
    <property type="project" value="TreeGrafter"/>
</dbReference>
<evidence type="ECO:0000256" key="5">
    <source>
        <dbReference type="ARBA" id="ARBA00022771"/>
    </source>
</evidence>
<comment type="subcellular location">
    <subcellularLocation>
        <location evidence="1">Nucleus</location>
    </subcellularLocation>
</comment>
<keyword evidence="6" id="KW-0862">Zinc</keyword>
<dbReference type="GeneID" id="726587"/>
<feature type="region of interest" description="Disordered" evidence="9">
    <location>
        <begin position="494"/>
        <end position="668"/>
    </location>
</feature>
<feature type="compositionally biased region" description="Basic and acidic residues" evidence="9">
    <location>
        <begin position="399"/>
        <end position="408"/>
    </location>
</feature>
<dbReference type="GO" id="GO:0042393">
    <property type="term" value="F:histone binding"/>
    <property type="evidence" value="ECO:0007669"/>
    <property type="project" value="UniProtKB-ARBA"/>
</dbReference>
<feature type="compositionally biased region" description="Polar residues" evidence="9">
    <location>
        <begin position="898"/>
        <end position="916"/>
    </location>
</feature>
<evidence type="ECO:0000256" key="1">
    <source>
        <dbReference type="ARBA" id="ARBA00004123"/>
    </source>
</evidence>
<dbReference type="Pfam" id="PF13831">
    <property type="entry name" value="PHD_2"/>
    <property type="match status" value="1"/>
</dbReference>
<feature type="compositionally biased region" description="Polar residues" evidence="9">
    <location>
        <begin position="995"/>
        <end position="1021"/>
    </location>
</feature>
<feature type="region of interest" description="Disordered" evidence="9">
    <location>
        <begin position="866"/>
        <end position="1042"/>
    </location>
</feature>
<dbReference type="FunFam" id="3.30.40.10:FF:000042">
    <property type="entry name" value="protein AF-10 isoform X1"/>
    <property type="match status" value="1"/>
</dbReference>
<keyword evidence="2" id="KW-0597">Phosphoprotein</keyword>
<evidence type="ECO:0000256" key="2">
    <source>
        <dbReference type="ARBA" id="ARBA00022553"/>
    </source>
</evidence>
<dbReference type="PROSITE" id="PS51805">
    <property type="entry name" value="EPHD"/>
    <property type="match status" value="1"/>
</dbReference>
<feature type="region of interest" description="Disordered" evidence="9">
    <location>
        <begin position="391"/>
        <end position="421"/>
    </location>
</feature>
<keyword evidence="3" id="KW-0479">Metal-binding</keyword>
<dbReference type="EnsemblMetazoa" id="XM_016913412">
    <property type="protein sequence ID" value="XP_016768901"/>
    <property type="gene ID" value="LOC726587"/>
</dbReference>
<evidence type="ECO:0000313" key="14">
    <source>
        <dbReference type="RefSeq" id="XP_016768901.2"/>
    </source>
</evidence>